<feature type="domain" description="PGG" evidence="10">
    <location>
        <begin position="348"/>
        <end position="457"/>
    </location>
</feature>
<keyword evidence="3" id="KW-0677">Repeat</keyword>
<keyword evidence="12" id="KW-1185">Reference proteome</keyword>
<dbReference type="Pfam" id="PF13962">
    <property type="entry name" value="PGG"/>
    <property type="match status" value="1"/>
</dbReference>
<accession>A0A5N6RQ73</accession>
<dbReference type="InterPro" id="IPR002110">
    <property type="entry name" value="Ankyrin_rpt"/>
</dbReference>
<sequence>MVGGGTCRKGGCCFSHKHYNVRLSLVYKLLFKFCQTSHSQLTREEALKSFRMDGRYVEEENMVELYEASRHGCLNTLNTLIQGDPRILDRISLTPFPETPLHIASLLGHIEFSRLLVGKKPTLAKEVDALGRTPLHLASAEGHTEIVQALLKANTDVCLAFDGAERIPLHLAAMRGLIEIMKELIIARPESIWVNLNGGSILHLCVRFNHLDALKFLVESAADCDEFLNSEDHDGNSILHSAVMLKQTKAIKYLLSLPAIKRKANATNMIGYTALDVLEVCPGDFKCVEIQIILKEAGVGRSKDLNSSVPPPPSGIGGDEAQPLRPPRQSRQPAALLRPRITSWGNLMEKTRGTWMVVAIVIAAMAFQAALSPPGGVWQGNTRSDEAGIAVLSYYHPDDYLCFLFFNTASFSASVCVLFLLIIGFPLTSTFARWLLAVSMSTALLFLAITYLSAVSLVTVDPVLVEFSKLGHIIFYVLCAGSVIVCVILILWMVIKKKLLNFIRNSTRGPAEDHPANVSNV</sequence>
<dbReference type="Pfam" id="PF12796">
    <property type="entry name" value="Ank_2"/>
    <property type="match status" value="2"/>
</dbReference>
<comment type="subcellular location">
    <subcellularLocation>
        <location evidence="1">Membrane</location>
        <topology evidence="1">Multi-pass membrane protein</topology>
    </subcellularLocation>
</comment>
<evidence type="ECO:0000259" key="10">
    <source>
        <dbReference type="Pfam" id="PF13962"/>
    </source>
</evidence>
<keyword evidence="5 7" id="KW-0040">ANK repeat</keyword>
<feature type="region of interest" description="Disordered" evidence="8">
    <location>
        <begin position="302"/>
        <end position="332"/>
    </location>
</feature>
<dbReference type="Gene3D" id="1.25.40.20">
    <property type="entry name" value="Ankyrin repeat-containing domain"/>
    <property type="match status" value="1"/>
</dbReference>
<gene>
    <name evidence="11" type="ORF">FH972_018491</name>
</gene>
<dbReference type="PROSITE" id="PS50297">
    <property type="entry name" value="ANK_REP_REGION"/>
    <property type="match status" value="2"/>
</dbReference>
<name>A0A5N6RQ73_9ROSI</name>
<keyword evidence="4 9" id="KW-1133">Transmembrane helix</keyword>
<dbReference type="PANTHER" id="PTHR24186">
    <property type="entry name" value="PROTEIN PHOSPHATASE 1 REGULATORY SUBUNIT"/>
    <property type="match status" value="1"/>
</dbReference>
<dbReference type="PROSITE" id="PS50088">
    <property type="entry name" value="ANK_REPEAT"/>
    <property type="match status" value="2"/>
</dbReference>
<feature type="transmembrane region" description="Helical" evidence="9">
    <location>
        <begin position="403"/>
        <end position="427"/>
    </location>
</feature>
<protein>
    <recommendedName>
        <fullName evidence="10">PGG domain-containing protein</fullName>
    </recommendedName>
</protein>
<evidence type="ECO:0000256" key="2">
    <source>
        <dbReference type="ARBA" id="ARBA00022692"/>
    </source>
</evidence>
<dbReference type="EMBL" id="CM017327">
    <property type="protein sequence ID" value="KAE8100607.1"/>
    <property type="molecule type" value="Genomic_DNA"/>
</dbReference>
<evidence type="ECO:0000256" key="3">
    <source>
        <dbReference type="ARBA" id="ARBA00022737"/>
    </source>
</evidence>
<feature type="transmembrane region" description="Helical" evidence="9">
    <location>
        <begin position="473"/>
        <end position="495"/>
    </location>
</feature>
<dbReference type="InterPro" id="IPR036770">
    <property type="entry name" value="Ankyrin_rpt-contain_sf"/>
</dbReference>
<dbReference type="PANTHER" id="PTHR24186:SF37">
    <property type="entry name" value="PGG DOMAIN-CONTAINING PROTEIN"/>
    <property type="match status" value="1"/>
</dbReference>
<evidence type="ECO:0000256" key="5">
    <source>
        <dbReference type="ARBA" id="ARBA00023043"/>
    </source>
</evidence>
<dbReference type="OrthoDB" id="7729168at2759"/>
<feature type="transmembrane region" description="Helical" evidence="9">
    <location>
        <begin position="434"/>
        <end position="453"/>
    </location>
</feature>
<dbReference type="InterPro" id="IPR026961">
    <property type="entry name" value="PGG_dom"/>
</dbReference>
<evidence type="ECO:0000313" key="12">
    <source>
        <dbReference type="Proteomes" id="UP000327013"/>
    </source>
</evidence>
<reference evidence="11 12" key="1">
    <citation type="submission" date="2019-06" db="EMBL/GenBank/DDBJ databases">
        <title>A chromosomal-level reference genome of Carpinus fangiana (Coryloideae, Betulaceae).</title>
        <authorList>
            <person name="Yang X."/>
            <person name="Wang Z."/>
            <person name="Zhang L."/>
            <person name="Hao G."/>
            <person name="Liu J."/>
            <person name="Yang Y."/>
        </authorList>
    </citation>
    <scope>NUCLEOTIDE SEQUENCE [LARGE SCALE GENOMIC DNA]</scope>
    <source>
        <strain evidence="11">Cfa_2016G</strain>
        <tissue evidence="11">Leaf</tissue>
    </source>
</reference>
<organism evidence="11 12">
    <name type="scientific">Carpinus fangiana</name>
    <dbReference type="NCBI Taxonomy" id="176857"/>
    <lineage>
        <taxon>Eukaryota</taxon>
        <taxon>Viridiplantae</taxon>
        <taxon>Streptophyta</taxon>
        <taxon>Embryophyta</taxon>
        <taxon>Tracheophyta</taxon>
        <taxon>Spermatophyta</taxon>
        <taxon>Magnoliopsida</taxon>
        <taxon>eudicotyledons</taxon>
        <taxon>Gunneridae</taxon>
        <taxon>Pentapetalae</taxon>
        <taxon>rosids</taxon>
        <taxon>fabids</taxon>
        <taxon>Fagales</taxon>
        <taxon>Betulaceae</taxon>
        <taxon>Carpinus</taxon>
    </lineage>
</organism>
<dbReference type="SMART" id="SM00248">
    <property type="entry name" value="ANK"/>
    <property type="match status" value="6"/>
</dbReference>
<evidence type="ECO:0000256" key="7">
    <source>
        <dbReference type="PROSITE-ProRule" id="PRU00023"/>
    </source>
</evidence>
<evidence type="ECO:0000256" key="9">
    <source>
        <dbReference type="SAM" id="Phobius"/>
    </source>
</evidence>
<feature type="compositionally biased region" description="Low complexity" evidence="8">
    <location>
        <begin position="321"/>
        <end position="332"/>
    </location>
</feature>
<dbReference type="GO" id="GO:0005886">
    <property type="term" value="C:plasma membrane"/>
    <property type="evidence" value="ECO:0007669"/>
    <property type="project" value="TreeGrafter"/>
</dbReference>
<dbReference type="Proteomes" id="UP000327013">
    <property type="component" value="Chromosome 7"/>
</dbReference>
<evidence type="ECO:0000313" key="11">
    <source>
        <dbReference type="EMBL" id="KAE8100607.1"/>
    </source>
</evidence>
<proteinExistence type="predicted"/>
<evidence type="ECO:0000256" key="6">
    <source>
        <dbReference type="ARBA" id="ARBA00023136"/>
    </source>
</evidence>
<keyword evidence="6 9" id="KW-0472">Membrane</keyword>
<evidence type="ECO:0000256" key="8">
    <source>
        <dbReference type="SAM" id="MobiDB-lite"/>
    </source>
</evidence>
<evidence type="ECO:0000256" key="1">
    <source>
        <dbReference type="ARBA" id="ARBA00004141"/>
    </source>
</evidence>
<evidence type="ECO:0000256" key="4">
    <source>
        <dbReference type="ARBA" id="ARBA00022989"/>
    </source>
</evidence>
<feature type="transmembrane region" description="Helical" evidence="9">
    <location>
        <begin position="353"/>
        <end position="371"/>
    </location>
</feature>
<dbReference type="PRINTS" id="PR01415">
    <property type="entry name" value="ANKYRIN"/>
</dbReference>
<feature type="repeat" description="ANK" evidence="7">
    <location>
        <begin position="197"/>
        <end position="223"/>
    </location>
</feature>
<dbReference type="AlphaFoldDB" id="A0A5N6RQ73"/>
<dbReference type="SUPFAM" id="SSF48403">
    <property type="entry name" value="Ankyrin repeat"/>
    <property type="match status" value="1"/>
</dbReference>
<feature type="repeat" description="ANK" evidence="7">
    <location>
        <begin position="130"/>
        <end position="157"/>
    </location>
</feature>
<keyword evidence="2 9" id="KW-0812">Transmembrane</keyword>